<sequence>MDNAYPESGYLTLIMEGCGCIGLGGCGGGGGGGCGCGRGCARARASKTLRLGEGGKPLSEMSPDEQFMECCRDRLLPDSCLSHCSYRTYTADVLRAMFLRIDACPIQAASDMHFCASQSQDHRRCCAERGIGYTAAGAKCFIFCDEEPRNSTQLDMTFLPCLDKFEDMKSCFWHEANSHKALDADDGGKLYSLDRHIERARLSQPRSNQPLAPIDFSEFYPLNQQQQFAL</sequence>
<organism evidence="2 3">
    <name type="scientific">Acrobeloides nanus</name>
    <dbReference type="NCBI Taxonomy" id="290746"/>
    <lineage>
        <taxon>Eukaryota</taxon>
        <taxon>Metazoa</taxon>
        <taxon>Ecdysozoa</taxon>
        <taxon>Nematoda</taxon>
        <taxon>Chromadorea</taxon>
        <taxon>Rhabditida</taxon>
        <taxon>Tylenchina</taxon>
        <taxon>Cephalobomorpha</taxon>
        <taxon>Cephaloboidea</taxon>
        <taxon>Cephalobidae</taxon>
        <taxon>Acrobeloides</taxon>
    </lineage>
</organism>
<evidence type="ECO:0000259" key="1">
    <source>
        <dbReference type="Pfam" id="PF01682"/>
    </source>
</evidence>
<protein>
    <recommendedName>
        <fullName evidence="1">Domain of unknown function DB domain-containing protein</fullName>
    </recommendedName>
</protein>
<accession>A0A914CJU5</accession>
<evidence type="ECO:0000313" key="3">
    <source>
        <dbReference type="WBParaSite" id="ACRNAN_scaffold11545.g17613.t1"/>
    </source>
</evidence>
<dbReference type="PANTHER" id="PTHR46705:SF9">
    <property type="entry name" value="DOMAIN OF UNKNOWN FUNCTION DB DOMAIN-CONTAINING PROTEIN"/>
    <property type="match status" value="1"/>
</dbReference>
<dbReference type="Pfam" id="PF01682">
    <property type="entry name" value="DB"/>
    <property type="match status" value="1"/>
</dbReference>
<proteinExistence type="predicted"/>
<dbReference type="WBParaSite" id="ACRNAN_scaffold11545.g17613.t1">
    <property type="protein sequence ID" value="ACRNAN_scaffold11545.g17613.t1"/>
    <property type="gene ID" value="ACRNAN_scaffold11545.g17613"/>
</dbReference>
<reference evidence="3" key="1">
    <citation type="submission" date="2022-11" db="UniProtKB">
        <authorList>
            <consortium name="WormBaseParasite"/>
        </authorList>
    </citation>
    <scope>IDENTIFICATION</scope>
</reference>
<dbReference type="InterPro" id="IPR002602">
    <property type="entry name" value="DB"/>
</dbReference>
<name>A0A914CJU5_9BILA</name>
<dbReference type="AlphaFoldDB" id="A0A914CJU5"/>
<evidence type="ECO:0000313" key="2">
    <source>
        <dbReference type="Proteomes" id="UP000887540"/>
    </source>
</evidence>
<dbReference type="Proteomes" id="UP000887540">
    <property type="component" value="Unplaced"/>
</dbReference>
<dbReference type="PANTHER" id="PTHR46705">
    <property type="entry name" value="PROTEIN CBG09805"/>
    <property type="match status" value="1"/>
</dbReference>
<keyword evidence="2" id="KW-1185">Reference proteome</keyword>
<feature type="domain" description="Domain of unknown function DB" evidence="1">
    <location>
        <begin position="70"/>
        <end position="172"/>
    </location>
</feature>